<dbReference type="Proteomes" id="UP001141806">
    <property type="component" value="Unassembled WGS sequence"/>
</dbReference>
<dbReference type="EMBL" id="JAMYWD010000007">
    <property type="protein sequence ID" value="KAJ4965042.1"/>
    <property type="molecule type" value="Genomic_DNA"/>
</dbReference>
<evidence type="ECO:0000313" key="2">
    <source>
        <dbReference type="Proteomes" id="UP001141806"/>
    </source>
</evidence>
<dbReference type="OrthoDB" id="21643at2759"/>
<reference evidence="1" key="1">
    <citation type="journal article" date="2023" name="Plant J.">
        <title>The genome of the king protea, Protea cynaroides.</title>
        <authorList>
            <person name="Chang J."/>
            <person name="Duong T.A."/>
            <person name="Schoeman C."/>
            <person name="Ma X."/>
            <person name="Roodt D."/>
            <person name="Barker N."/>
            <person name="Li Z."/>
            <person name="Van de Peer Y."/>
            <person name="Mizrachi E."/>
        </authorList>
    </citation>
    <scope>NUCLEOTIDE SEQUENCE</scope>
    <source>
        <tissue evidence="1">Young leaves</tissue>
    </source>
</reference>
<evidence type="ECO:0000313" key="1">
    <source>
        <dbReference type="EMBL" id="KAJ4965042.1"/>
    </source>
</evidence>
<accession>A0A9Q0K6N9</accession>
<dbReference type="AlphaFoldDB" id="A0A9Q0K6N9"/>
<gene>
    <name evidence="1" type="ORF">NE237_016891</name>
</gene>
<keyword evidence="2" id="KW-1185">Reference proteome</keyword>
<organism evidence="1 2">
    <name type="scientific">Protea cynaroides</name>
    <dbReference type="NCBI Taxonomy" id="273540"/>
    <lineage>
        <taxon>Eukaryota</taxon>
        <taxon>Viridiplantae</taxon>
        <taxon>Streptophyta</taxon>
        <taxon>Embryophyta</taxon>
        <taxon>Tracheophyta</taxon>
        <taxon>Spermatophyta</taxon>
        <taxon>Magnoliopsida</taxon>
        <taxon>Proteales</taxon>
        <taxon>Proteaceae</taxon>
        <taxon>Protea</taxon>
    </lineage>
</organism>
<protein>
    <submittedName>
        <fullName evidence="1">Uncharacterized protein</fullName>
    </submittedName>
</protein>
<sequence>MFSREFISHHQLSPDTIERRKTTISEASHKSDILLSIFMLSCRARHRHSLMEADLREKGELPLPFRVPSLPVDFYDCEEHCKPHENAKQRQIYALEPVSVEISNEELHLMNSVKNKFLEREDNDNIVYADDGAKFVIEGDHCNHSIGGVLVNDNKIDKATDDDNIVMNLPEEKAYTKVESIDSKEKIFMNLLEVKDY</sequence>
<proteinExistence type="predicted"/>
<comment type="caution">
    <text evidence="1">The sequence shown here is derived from an EMBL/GenBank/DDBJ whole genome shotgun (WGS) entry which is preliminary data.</text>
</comment>
<name>A0A9Q0K6N9_9MAGN</name>